<evidence type="ECO:0000256" key="5">
    <source>
        <dbReference type="SAM" id="Phobius"/>
    </source>
</evidence>
<gene>
    <name evidence="7" type="ORF">E0H45_07415</name>
</gene>
<dbReference type="SUPFAM" id="SSF141322">
    <property type="entry name" value="NfeD domain-like"/>
    <property type="match status" value="1"/>
</dbReference>
<keyword evidence="8" id="KW-1185">Reference proteome</keyword>
<evidence type="ECO:0000256" key="1">
    <source>
        <dbReference type="ARBA" id="ARBA00004141"/>
    </source>
</evidence>
<keyword evidence="4 5" id="KW-0472">Membrane</keyword>
<dbReference type="EMBL" id="SJJZ01000001">
    <property type="protein sequence ID" value="TCC11111.1"/>
    <property type="molecule type" value="Genomic_DNA"/>
</dbReference>
<dbReference type="OrthoDB" id="9792945at2"/>
<evidence type="ECO:0000256" key="4">
    <source>
        <dbReference type="ARBA" id="ARBA00023136"/>
    </source>
</evidence>
<dbReference type="RefSeq" id="WP_131335492.1">
    <property type="nucleotide sequence ID" value="NZ_SJJZ01000001.1"/>
</dbReference>
<comment type="caution">
    <text evidence="7">The sequence shown here is derived from an EMBL/GenBank/DDBJ whole genome shotgun (WGS) entry which is preliminary data.</text>
</comment>
<dbReference type="PANTHER" id="PTHR33507:SF3">
    <property type="entry name" value="INNER MEMBRANE PROTEIN YBBJ"/>
    <property type="match status" value="1"/>
</dbReference>
<dbReference type="Gene3D" id="2.40.50.140">
    <property type="entry name" value="Nucleic acid-binding proteins"/>
    <property type="match status" value="1"/>
</dbReference>
<dbReference type="PANTHER" id="PTHR33507">
    <property type="entry name" value="INNER MEMBRANE PROTEIN YBBJ"/>
    <property type="match status" value="1"/>
</dbReference>
<feature type="domain" description="NfeD-like C-terminal" evidence="6">
    <location>
        <begin position="83"/>
        <end position="141"/>
    </location>
</feature>
<evidence type="ECO:0000259" key="6">
    <source>
        <dbReference type="Pfam" id="PF01957"/>
    </source>
</evidence>
<protein>
    <submittedName>
        <fullName evidence="7">NfeD family protein</fullName>
    </submittedName>
</protein>
<dbReference type="Pfam" id="PF01957">
    <property type="entry name" value="NfeD"/>
    <property type="match status" value="1"/>
</dbReference>
<proteinExistence type="predicted"/>
<dbReference type="InterPro" id="IPR002810">
    <property type="entry name" value="NfeD-like_C"/>
</dbReference>
<sequence>MQSWILWLIVAAVLGTAELMTATLDLLLLAVAALAAAGIGALGLGIGFQVLAFAVTAAAMVTLVRPVARRHLTGHPKLRTGVAALIGREAVVLAPCDRDAGRVRIGGEEWSARSYDPHLQIPAGTRVDVFAIEGATALVHPQEEPWPN</sequence>
<keyword evidence="2 5" id="KW-0812">Transmembrane</keyword>
<keyword evidence="3 5" id="KW-1133">Transmembrane helix</keyword>
<dbReference type="InterPro" id="IPR012340">
    <property type="entry name" value="NA-bd_OB-fold"/>
</dbReference>
<evidence type="ECO:0000256" key="2">
    <source>
        <dbReference type="ARBA" id="ARBA00022692"/>
    </source>
</evidence>
<dbReference type="GO" id="GO:0005886">
    <property type="term" value="C:plasma membrane"/>
    <property type="evidence" value="ECO:0007669"/>
    <property type="project" value="TreeGrafter"/>
</dbReference>
<evidence type="ECO:0000313" key="7">
    <source>
        <dbReference type="EMBL" id="TCC11111.1"/>
    </source>
</evidence>
<feature type="transmembrane region" description="Helical" evidence="5">
    <location>
        <begin position="29"/>
        <end position="61"/>
    </location>
</feature>
<dbReference type="AlphaFoldDB" id="A0A4R0HK47"/>
<accession>A0A4R0HK47</accession>
<dbReference type="InterPro" id="IPR052165">
    <property type="entry name" value="Membrane_assoc_protease"/>
</dbReference>
<reference evidence="7 8" key="1">
    <citation type="submission" date="2019-02" db="EMBL/GenBank/DDBJ databases">
        <title>Kribbella capetownensis sp. nov. and Kribbella speibonae sp. nov., isolated from soil.</title>
        <authorList>
            <person name="Curtis S.M."/>
            <person name="Norton I."/>
            <person name="Everest G.J."/>
            <person name="Meyers P.R."/>
        </authorList>
    </citation>
    <scope>NUCLEOTIDE SEQUENCE [LARGE SCALE GENOMIC DNA]</scope>
    <source>
        <strain evidence="7 8">KCTC 29219</strain>
    </source>
</reference>
<evidence type="ECO:0000313" key="8">
    <source>
        <dbReference type="Proteomes" id="UP000292346"/>
    </source>
</evidence>
<name>A0A4R0HK47_9ACTN</name>
<evidence type="ECO:0000256" key="3">
    <source>
        <dbReference type="ARBA" id="ARBA00022989"/>
    </source>
</evidence>
<organism evidence="7 8">
    <name type="scientific">Kribbella soli</name>
    <dbReference type="NCBI Taxonomy" id="1124743"/>
    <lineage>
        <taxon>Bacteria</taxon>
        <taxon>Bacillati</taxon>
        <taxon>Actinomycetota</taxon>
        <taxon>Actinomycetes</taxon>
        <taxon>Propionibacteriales</taxon>
        <taxon>Kribbellaceae</taxon>
        <taxon>Kribbella</taxon>
    </lineage>
</organism>
<dbReference type="Proteomes" id="UP000292346">
    <property type="component" value="Unassembled WGS sequence"/>
</dbReference>
<comment type="subcellular location">
    <subcellularLocation>
        <location evidence="1">Membrane</location>
        <topology evidence="1">Multi-pass membrane protein</topology>
    </subcellularLocation>
</comment>